<dbReference type="Gene3D" id="3.40.1110.10">
    <property type="entry name" value="Calcium-transporting ATPase, cytoplasmic domain N"/>
    <property type="match status" value="1"/>
</dbReference>
<dbReference type="InterPro" id="IPR023214">
    <property type="entry name" value="HAD_sf"/>
</dbReference>
<dbReference type="GO" id="GO:0005886">
    <property type="term" value="C:plasma membrane"/>
    <property type="evidence" value="ECO:0007669"/>
    <property type="project" value="UniProtKB-SubCell"/>
</dbReference>
<dbReference type="GO" id="GO:0046872">
    <property type="term" value="F:metal ion binding"/>
    <property type="evidence" value="ECO:0007669"/>
    <property type="project" value="UniProtKB-KW"/>
</dbReference>
<feature type="non-terminal residue" evidence="7">
    <location>
        <position position="1"/>
    </location>
</feature>
<dbReference type="STRING" id="1798382.A3D77_06125"/>
<dbReference type="EMBL" id="MFJL01000005">
    <property type="protein sequence ID" value="OGG16953.1"/>
    <property type="molecule type" value="Genomic_DNA"/>
</dbReference>
<proteinExistence type="inferred from homology"/>
<evidence type="ECO:0000313" key="7">
    <source>
        <dbReference type="EMBL" id="OGG16953.1"/>
    </source>
</evidence>
<keyword evidence="6" id="KW-0067">ATP-binding</keyword>
<keyword evidence="3 6" id="KW-0812">Transmembrane</keyword>
<comment type="similarity">
    <text evidence="2 6">Belongs to the cation transport ATPase (P-type) (TC 3.A.3) family. Type IB subfamily.</text>
</comment>
<dbReference type="PANTHER" id="PTHR48085">
    <property type="entry name" value="CADMIUM/ZINC-TRANSPORTING ATPASE HMA2-RELATED"/>
    <property type="match status" value="1"/>
</dbReference>
<evidence type="ECO:0000256" key="3">
    <source>
        <dbReference type="ARBA" id="ARBA00022692"/>
    </source>
</evidence>
<dbReference type="GO" id="GO:0016887">
    <property type="term" value="F:ATP hydrolysis activity"/>
    <property type="evidence" value="ECO:0007669"/>
    <property type="project" value="InterPro"/>
</dbReference>
<keyword evidence="6" id="KW-1003">Cell membrane</keyword>
<gene>
    <name evidence="7" type="ORF">A3D77_06125</name>
</gene>
<evidence type="ECO:0000256" key="1">
    <source>
        <dbReference type="ARBA" id="ARBA00004370"/>
    </source>
</evidence>
<dbReference type="PRINTS" id="PR00120">
    <property type="entry name" value="HATPASE"/>
</dbReference>
<evidence type="ECO:0000256" key="5">
    <source>
        <dbReference type="ARBA" id="ARBA00023136"/>
    </source>
</evidence>
<feature type="transmembrane region" description="Helical" evidence="6">
    <location>
        <begin position="376"/>
        <end position="395"/>
    </location>
</feature>
<evidence type="ECO:0000256" key="4">
    <source>
        <dbReference type="ARBA" id="ARBA00022989"/>
    </source>
</evidence>
<dbReference type="Gene3D" id="3.40.50.1000">
    <property type="entry name" value="HAD superfamily/HAD-like"/>
    <property type="match status" value="1"/>
</dbReference>
<comment type="caution">
    <text evidence="7">The sequence shown here is derived from an EMBL/GenBank/DDBJ whole genome shotgun (WGS) entry which is preliminary data.</text>
</comment>
<dbReference type="SUPFAM" id="SSF81665">
    <property type="entry name" value="Calcium ATPase, transmembrane domain M"/>
    <property type="match status" value="1"/>
</dbReference>
<dbReference type="Pfam" id="PF00702">
    <property type="entry name" value="Hydrolase"/>
    <property type="match status" value="1"/>
</dbReference>
<keyword evidence="6" id="KW-0547">Nucleotide-binding</keyword>
<dbReference type="PROSITE" id="PS00154">
    <property type="entry name" value="ATPASE_E1_E2"/>
    <property type="match status" value="1"/>
</dbReference>
<dbReference type="AlphaFoldDB" id="A0A1F5ZX53"/>
<feature type="transmembrane region" description="Helical" evidence="6">
    <location>
        <begin position="59"/>
        <end position="78"/>
    </location>
</feature>
<sequence length="420" mass="45971">NLIDKIKGDSLRSGTVNIGEIMVIQVTKTDKDSTYRKIIQMVQEAQIHKAPLIRLADRYSSFFTLITLFLAGSAYLLSHDFSRVLAVLVIATPCPLILATPIALVGGMNAAAKKRIILKKLSSIEVLSRVTTVIFDKTGTITLGRPFIKDIVIKDTSFTEDEVFAISASIERNSLHPLAKAILEEAKKRKVIHHKVLNVKEKIGSGISATVSGNTYSLSKVKEYEGMAIQLLKNNTQIAIFEFEDKIKQESKEILRQLKSLGLKLYIFTGDKKTATQNVLEQLEERVTVRSEMTPQDKKEGIEILKNKHKITAMVGDGINDAPALAYADVGMVFSNEEHTAASEAADIVFLAGDFSAVTSVIAISKRTIHIAYESILFGIGLSTLGMIFAVFGFIPAVAGAFLQEAIDIAVIFNALRASK</sequence>
<dbReference type="SUPFAM" id="SSF56784">
    <property type="entry name" value="HAD-like"/>
    <property type="match status" value="1"/>
</dbReference>
<dbReference type="Proteomes" id="UP000176923">
    <property type="component" value="Unassembled WGS sequence"/>
</dbReference>
<reference evidence="7 8" key="1">
    <citation type="journal article" date="2016" name="Nat. Commun.">
        <title>Thousands of microbial genomes shed light on interconnected biogeochemical processes in an aquifer system.</title>
        <authorList>
            <person name="Anantharaman K."/>
            <person name="Brown C.T."/>
            <person name="Hug L.A."/>
            <person name="Sharon I."/>
            <person name="Castelle C.J."/>
            <person name="Probst A.J."/>
            <person name="Thomas B.C."/>
            <person name="Singh A."/>
            <person name="Wilkins M.J."/>
            <person name="Karaoz U."/>
            <person name="Brodie E.L."/>
            <person name="Williams K.H."/>
            <person name="Hubbard S.S."/>
            <person name="Banfield J.F."/>
        </authorList>
    </citation>
    <scope>NUCLEOTIDE SEQUENCE [LARGE SCALE GENOMIC DNA]</scope>
</reference>
<dbReference type="InterPro" id="IPR027256">
    <property type="entry name" value="P-typ_ATPase_IB"/>
</dbReference>
<dbReference type="InterPro" id="IPR023298">
    <property type="entry name" value="ATPase_P-typ_TM_dom_sf"/>
</dbReference>
<evidence type="ECO:0000256" key="2">
    <source>
        <dbReference type="ARBA" id="ARBA00006024"/>
    </source>
</evidence>
<keyword evidence="4 6" id="KW-1133">Transmembrane helix</keyword>
<keyword evidence="5 6" id="KW-0472">Membrane</keyword>
<dbReference type="NCBIfam" id="TIGR01525">
    <property type="entry name" value="ATPase-IB_hvy"/>
    <property type="match status" value="1"/>
</dbReference>
<dbReference type="InterPro" id="IPR036412">
    <property type="entry name" value="HAD-like_sf"/>
</dbReference>
<keyword evidence="6" id="KW-0479">Metal-binding</keyword>
<organism evidence="7 8">
    <name type="scientific">Candidatus Gottesmanbacteria bacterium RIFCSPHIGHO2_02_FULL_39_11</name>
    <dbReference type="NCBI Taxonomy" id="1798382"/>
    <lineage>
        <taxon>Bacteria</taxon>
        <taxon>Candidatus Gottesmaniibacteriota</taxon>
    </lineage>
</organism>
<dbReference type="PRINTS" id="PR00119">
    <property type="entry name" value="CATATPASE"/>
</dbReference>
<dbReference type="InterPro" id="IPR018303">
    <property type="entry name" value="ATPase_P-typ_P_site"/>
</dbReference>
<feature type="transmembrane region" description="Helical" evidence="6">
    <location>
        <begin position="84"/>
        <end position="112"/>
    </location>
</feature>
<dbReference type="NCBIfam" id="TIGR01512">
    <property type="entry name" value="ATPase-IB2_Cd"/>
    <property type="match status" value="1"/>
</dbReference>
<dbReference type="InterPro" id="IPR023299">
    <property type="entry name" value="ATPase_P-typ_cyto_dom_N"/>
</dbReference>
<dbReference type="GO" id="GO:0019829">
    <property type="term" value="F:ATPase-coupled monoatomic cation transmembrane transporter activity"/>
    <property type="evidence" value="ECO:0007669"/>
    <property type="project" value="InterPro"/>
</dbReference>
<dbReference type="PANTHER" id="PTHR48085:SF5">
    <property type="entry name" value="CADMIUM_ZINC-TRANSPORTING ATPASE HMA4-RELATED"/>
    <property type="match status" value="1"/>
</dbReference>
<evidence type="ECO:0000313" key="8">
    <source>
        <dbReference type="Proteomes" id="UP000176923"/>
    </source>
</evidence>
<dbReference type="Gene3D" id="2.70.150.10">
    <property type="entry name" value="Calcium-transporting ATPase, cytoplasmic transduction domain A"/>
    <property type="match status" value="1"/>
</dbReference>
<name>A0A1F5ZX53_9BACT</name>
<dbReference type="GO" id="GO:0005524">
    <property type="term" value="F:ATP binding"/>
    <property type="evidence" value="ECO:0007669"/>
    <property type="project" value="UniProtKB-UniRule"/>
</dbReference>
<accession>A0A1F5ZX53</accession>
<dbReference type="GO" id="GO:0015086">
    <property type="term" value="F:cadmium ion transmembrane transporter activity"/>
    <property type="evidence" value="ECO:0007669"/>
    <property type="project" value="TreeGrafter"/>
</dbReference>
<evidence type="ECO:0000256" key="6">
    <source>
        <dbReference type="RuleBase" id="RU362081"/>
    </source>
</evidence>
<dbReference type="NCBIfam" id="TIGR01494">
    <property type="entry name" value="ATPase_P-type"/>
    <property type="match status" value="1"/>
</dbReference>
<protein>
    <submittedName>
        <fullName evidence="7">Cadmium-translocating P-type ATPase</fullName>
    </submittedName>
</protein>
<dbReference type="InterPro" id="IPR051014">
    <property type="entry name" value="Cation_Transport_ATPase_IB"/>
</dbReference>
<comment type="caution">
    <text evidence="6">Lacks conserved residue(s) required for the propagation of feature annotation.</text>
</comment>
<dbReference type="InterPro" id="IPR001757">
    <property type="entry name" value="P_typ_ATPase"/>
</dbReference>
<comment type="subcellular location">
    <subcellularLocation>
        <location evidence="6">Cell membrane</location>
    </subcellularLocation>
    <subcellularLocation>
        <location evidence="1">Membrane</location>
    </subcellularLocation>
</comment>